<dbReference type="Proteomes" id="UP000078532">
    <property type="component" value="Unassembled WGS sequence"/>
</dbReference>
<gene>
    <name evidence="4" type="ORF">A6M21_14855</name>
</gene>
<evidence type="ECO:0000256" key="3">
    <source>
        <dbReference type="ARBA" id="ARBA00022842"/>
    </source>
</evidence>
<dbReference type="AlphaFoldDB" id="A0A1B7LBF3"/>
<comment type="caution">
    <text evidence="4">The sequence shown here is derived from an EMBL/GenBank/DDBJ whole genome shotgun (WGS) entry which is preliminary data.</text>
</comment>
<dbReference type="GO" id="GO:0046872">
    <property type="term" value="F:metal ion binding"/>
    <property type="evidence" value="ECO:0007669"/>
    <property type="project" value="UniProtKB-KW"/>
</dbReference>
<dbReference type="CDD" id="cd16416">
    <property type="entry name" value="HAD_BsYqeG-like"/>
    <property type="match status" value="1"/>
</dbReference>
<name>A0A1B7LBF3_9FIRM</name>
<evidence type="ECO:0000313" key="4">
    <source>
        <dbReference type="EMBL" id="OAT79875.1"/>
    </source>
</evidence>
<evidence type="ECO:0000256" key="1">
    <source>
        <dbReference type="ARBA" id="ARBA00022723"/>
    </source>
</evidence>
<dbReference type="NCBIfam" id="TIGR01668">
    <property type="entry name" value="YqeG_hyp_ppase"/>
    <property type="match status" value="1"/>
</dbReference>
<reference evidence="4 5" key="1">
    <citation type="submission" date="2016-04" db="EMBL/GenBank/DDBJ databases">
        <authorList>
            <person name="Evans L.H."/>
            <person name="Alamgir A."/>
            <person name="Owens N."/>
            <person name="Weber N.D."/>
            <person name="Virtaneva K."/>
            <person name="Barbian K."/>
            <person name="Babar A."/>
            <person name="Rosenke K."/>
        </authorList>
    </citation>
    <scope>NUCLEOTIDE SEQUENCE [LARGE SCALE GENOMIC DNA]</scope>
    <source>
        <strain evidence="4 5">LMa1</strain>
    </source>
</reference>
<dbReference type="PANTHER" id="PTHR46470:SF2">
    <property type="entry name" value="GLYCERALDEHYDE 3-PHOSPHATE PHOSPHATASE"/>
    <property type="match status" value="1"/>
</dbReference>
<dbReference type="OrthoDB" id="9787572at2"/>
<organism evidence="4 5">
    <name type="scientific">Desulfotomaculum copahuensis</name>
    <dbReference type="NCBI Taxonomy" id="1838280"/>
    <lineage>
        <taxon>Bacteria</taxon>
        <taxon>Bacillati</taxon>
        <taxon>Bacillota</taxon>
        <taxon>Clostridia</taxon>
        <taxon>Eubacteriales</taxon>
        <taxon>Desulfotomaculaceae</taxon>
        <taxon>Desulfotomaculum</taxon>
    </lineage>
</organism>
<proteinExistence type="predicted"/>
<dbReference type="Pfam" id="PF00702">
    <property type="entry name" value="Hydrolase"/>
    <property type="match status" value="1"/>
</dbReference>
<keyword evidence="3" id="KW-0460">Magnesium</keyword>
<evidence type="ECO:0000313" key="5">
    <source>
        <dbReference type="Proteomes" id="UP000078532"/>
    </source>
</evidence>
<dbReference type="PANTHER" id="PTHR46470">
    <property type="entry name" value="N-ACYLNEURAMINATE-9-PHOSPHATASE"/>
    <property type="match status" value="1"/>
</dbReference>
<dbReference type="InterPro" id="IPR036412">
    <property type="entry name" value="HAD-like_sf"/>
</dbReference>
<dbReference type="Gene3D" id="3.40.50.1000">
    <property type="entry name" value="HAD superfamily/HAD-like"/>
    <property type="match status" value="1"/>
</dbReference>
<dbReference type="EMBL" id="LYVF01000191">
    <property type="protein sequence ID" value="OAT79875.1"/>
    <property type="molecule type" value="Genomic_DNA"/>
</dbReference>
<sequence>MLALLYPKQYVSSLFDVDPDDLLRRGIRGILFDLDNTIVPRDVSRCPREITAWLEKLKQHGFKICIVSNNNTQRVRLVADALAVPAVCHAIKPLKRPFRRAMELMGTGPHETAIIGDQIFTDILGGNRLGLYTVLVSPLPGREFWATRLFNRRMEKFVLSRLKKRSYW</sequence>
<dbReference type="STRING" id="1838280.A6M21_14855"/>
<dbReference type="NCBIfam" id="TIGR01662">
    <property type="entry name" value="HAD-SF-IIIA"/>
    <property type="match status" value="1"/>
</dbReference>
<protein>
    <submittedName>
        <fullName evidence="4">HAD family hydrolase</fullName>
    </submittedName>
</protein>
<keyword evidence="5" id="KW-1185">Reference proteome</keyword>
<dbReference type="GO" id="GO:0008962">
    <property type="term" value="F:phosphatidylglycerophosphatase activity"/>
    <property type="evidence" value="ECO:0007669"/>
    <property type="project" value="InterPro"/>
</dbReference>
<keyword evidence="1" id="KW-0479">Metal-binding</keyword>
<accession>A0A1B7LBF3</accession>
<dbReference type="InterPro" id="IPR023214">
    <property type="entry name" value="HAD_sf"/>
</dbReference>
<keyword evidence="2 4" id="KW-0378">Hydrolase</keyword>
<dbReference type="InterPro" id="IPR051400">
    <property type="entry name" value="HAD-like_hydrolase"/>
</dbReference>
<dbReference type="InterPro" id="IPR006549">
    <property type="entry name" value="HAD-SF_hydro_IIIA"/>
</dbReference>
<dbReference type="InterPro" id="IPR010021">
    <property type="entry name" value="PGPP1/Gep4"/>
</dbReference>
<evidence type="ECO:0000256" key="2">
    <source>
        <dbReference type="ARBA" id="ARBA00022801"/>
    </source>
</evidence>
<dbReference type="SUPFAM" id="SSF56784">
    <property type="entry name" value="HAD-like"/>
    <property type="match status" value="1"/>
</dbReference>